<sequence length="41" mass="4978">SKITHFLFKNPSFNPKIKLLRYKNLPFNLKITHFLFKKSPM</sequence>
<organism evidence="1 2">
    <name type="scientific">Chlamydia ibidis</name>
    <dbReference type="NCBI Taxonomy" id="1405396"/>
    <lineage>
        <taxon>Bacteria</taxon>
        <taxon>Pseudomonadati</taxon>
        <taxon>Chlamydiota</taxon>
        <taxon>Chlamydiia</taxon>
        <taxon>Chlamydiales</taxon>
        <taxon>Chlamydiaceae</taxon>
        <taxon>Chlamydia/Chlamydophila group</taxon>
        <taxon>Chlamydia</taxon>
    </lineage>
</organism>
<proteinExistence type="predicted"/>
<reference evidence="1 2" key="1">
    <citation type="submission" date="2013-04" db="EMBL/GenBank/DDBJ databases">
        <title>Genome sequence of Chlamydia psittaci 10-1398/11.</title>
        <authorList>
            <person name="Huot-Creasy H."/>
            <person name="McCracken C.L."/>
            <person name="Humphries M."/>
            <person name="Sachse K."/>
            <person name="Laroucau K."/>
            <person name="Bavoil P."/>
            <person name="Myers G.S."/>
        </authorList>
    </citation>
    <scope>NUCLEOTIDE SEQUENCE [LARGE SCALE GENOMIC DNA]</scope>
    <source>
        <strain evidence="1 2">10_1398_11</strain>
    </source>
</reference>
<accession>S7J3D7</accession>
<protein>
    <submittedName>
        <fullName evidence="1">Uncharacterized protein</fullName>
    </submittedName>
</protein>
<evidence type="ECO:0000313" key="1">
    <source>
        <dbReference type="EMBL" id="EPP34929.1"/>
    </source>
</evidence>
<gene>
    <name evidence="1" type="ORF">CP10139811_1423</name>
</gene>
<dbReference type="EMBL" id="ATNB01000151">
    <property type="protein sequence ID" value="EPP34929.1"/>
    <property type="molecule type" value="Genomic_DNA"/>
</dbReference>
<dbReference type="AlphaFoldDB" id="S7J3D7"/>
<comment type="caution">
    <text evidence="1">The sequence shown here is derived from an EMBL/GenBank/DDBJ whole genome shotgun (WGS) entry which is preliminary data.</text>
</comment>
<feature type="non-terminal residue" evidence="1">
    <location>
        <position position="1"/>
    </location>
</feature>
<dbReference type="Proteomes" id="UP000016200">
    <property type="component" value="Unassembled WGS sequence"/>
</dbReference>
<evidence type="ECO:0000313" key="2">
    <source>
        <dbReference type="Proteomes" id="UP000016200"/>
    </source>
</evidence>
<dbReference type="HOGENOM" id="CLU_3261957_0_0_0"/>
<name>S7J3D7_9CHLA</name>